<sequence length="2090" mass="236044">MVDFGFKAQTEDKRKKKKRKFRSIEENGKISEAARVVPLTETGQYSDEEFNEEQRNKNKKFKQEGYWKELDIILFLRNNKLDLQRKLELALELVNSMKLKEDLNSDGGLQTVSDSRLIAFLNEWIQCRLITLNGKETVEGKKPQLEFRCWEILKFCLEKSLCLKVPLSFKPTLLRALSLVGTDALSILEEKESFILSERSELYSLISDCVSLIFSSHGRRFKADVGLWSEMVSTMLGVVHKIYLVKVSNDSVGPSLLRLSCLILEPFANLLRVNPNPKNIFRDFVKKLLEPLLSLLVMLNGEIDGSNSPWTINLLKTVEEILSNGLFHPTHVKEFLITQSTEKQSTKKRSTEKDIGFGDVKCFFEKLEKIMSEKKMSLGGVGELFRLFVIRVKKQKGVPVQSESIKMTGETRVSRHLAKNYASSASKISVGNGSAVSETTYSLNRLDMETGKSLFDNFKRYIEPLMLDIKTYSNTDLEVGPMLLNAAHCTLEATNKILAAFLHEQIYLRTEDTSDGVHLNFLKDFYKILISFSLEIRSLWLSGLKIDDGRPMEMLPLVVKEITVALGYFLEIEYEVVGDDLVSLWTTMFSYLAIDLSAMGTPERCSLASPILHLGCQLINIYSELRQVSDPIFALCKAVRLFVSCTHSLSSEACVKSVTMLLCFQDFRLAICKSIKSIPEGQASGCIRQLKMDISESLDWIKSLRDKGKGLGEPLHTCSTPNLNLRAELLGMALSEVYTIVLDHLAVTTGNSIVVGNSIKDLVKALGPSLSILVGKHLDCVNEFLFSVTGRRFSNKKKSRIIASWVSLFFFRIYVSCRSLYRQSISLMPPDSSKKASEAMGDFFTVYSGEDCMGRTEWRGEGYFSWIIKPSESLWTILQSVSDFFCSKKKKSCLQGTVAGYAPLVYVMHTMACQRLVDLNRQIKGLEFLKEGAGRGVEVLMDDASLTQFRKESEKWEEDISVLRQEAEGVTRFLLRRYLPKESIFIDACVTSEGEEKQAKHEDGAWDLGIPSLTDKSLPTAVWYLLCQNTDIWCPHATDKKLEKFLFLLFRMFLASNRGSCKDVIKHKMDGPHNLEEVTLHEISLELLRDTFFYEQTFLCRHLTSRFCCVLNKSVSKLFSGSWSMDVDFSDWLEVLSEHEKTPVVLLNRRQAADDEISALKPESLPSDAPSMNSKELTACESLLNLLCWMPKVYPNLESFSDYATYILNLERAVVCSFLDYHGQLTVHNQYERFRLFVCCRKALKSLLMAFCEEKAEVKQFSIIPIFSENSNSVLWLLKSVSALLRLLPAFPEDCASQLKYMSFSLMDHTSYLLLTLTKEQFCLVIPSLIYDEKPIAEVPISDGGLSKKYNLSESDSSLGAWMEHIAESLKEHAQMLLPNEKLNAGLNVVDLNNLSSIVSCFQGFLWGIASVLRNRYEKCNEETKLLHRWLARRSKLNPFMGFFEKFMNSCFHVLLVKDSRQHDGSYNDRVLEPDCEVDSSRLDASYRSSLKFLGGVTKIPSRHQEEKFAGRRDDLLSGRNDEHEKIQSSENNFVENSGIQRKRFKSNKADFAVHIISEVDSYERQLLNKPLLQSLLKGDNPEVAFSVRQLFIGSSAILSLKLQIYGGNFSSSLMPIPIGISQFLLTEFAEMVEEPHSFSYVWLDGVLKYLEVLGSYISSTNSTSSKNVYARLIDMHLRAIGRCISLQGKGATLASHETESSTKTLLSQIGSSKLSLGHGHYSLDEFKARLRMSFKVLIKKPLELHLLTAVEALESALVGVHERCSMIYEINTGGPDGGKVSPIVAAGVDCFDLVLESVSGPKLLNVLKEHIQSLIGALFNIVLHLQSPLIYYEKLTCNTGDIGPDPGAVILMCVEVLTKVAGKPALFRMDSSHVVQSLRVPAALFQDFCHLRSSESPSSSSMLSANQALTPVAGMLTYIVDQHFSVDLFAACCRLLSTVLRHHTIKSGQCISFLQDSVCVLLHCLETRDTELVDRKGYYAWEVQEGIKCASFLRRIYEEIRQRKEDIGWYTSHFLSNYIWVYSGYGPSKTGIRREIDEALRPGVYALVDACSPDDLQHLHKVLGEGPSRSTLATLQHDYKLNFKYEGKV</sequence>
<name>A0A200Q387_MACCD</name>
<dbReference type="GO" id="GO:0042254">
    <property type="term" value="P:ribosome biogenesis"/>
    <property type="evidence" value="ECO:0007669"/>
    <property type="project" value="TreeGrafter"/>
</dbReference>
<dbReference type="GO" id="GO:0005730">
    <property type="term" value="C:nucleolus"/>
    <property type="evidence" value="ECO:0007669"/>
    <property type="project" value="TreeGrafter"/>
</dbReference>
<dbReference type="OrthoDB" id="160374at2759"/>
<dbReference type="Pfam" id="PF10441">
    <property type="entry name" value="Urb2"/>
    <property type="match status" value="1"/>
</dbReference>
<reference evidence="3 4" key="1">
    <citation type="journal article" date="2017" name="Mol. Plant">
        <title>The Genome of Medicinal Plant Macleaya cordata Provides New Insights into Benzylisoquinoline Alkaloids Metabolism.</title>
        <authorList>
            <person name="Liu X."/>
            <person name="Liu Y."/>
            <person name="Huang P."/>
            <person name="Ma Y."/>
            <person name="Qing Z."/>
            <person name="Tang Q."/>
            <person name="Cao H."/>
            <person name="Cheng P."/>
            <person name="Zheng Y."/>
            <person name="Yuan Z."/>
            <person name="Zhou Y."/>
            <person name="Liu J."/>
            <person name="Tang Z."/>
            <person name="Zhuo Y."/>
            <person name="Zhang Y."/>
            <person name="Yu L."/>
            <person name="Huang J."/>
            <person name="Yang P."/>
            <person name="Peng Q."/>
            <person name="Zhang J."/>
            <person name="Jiang W."/>
            <person name="Zhang Z."/>
            <person name="Lin K."/>
            <person name="Ro D.K."/>
            <person name="Chen X."/>
            <person name="Xiong X."/>
            <person name="Shang Y."/>
            <person name="Huang S."/>
            <person name="Zeng J."/>
        </authorList>
    </citation>
    <scope>NUCLEOTIDE SEQUENCE [LARGE SCALE GENOMIC DNA]</scope>
    <source>
        <strain evidence="4">cv. BLH2017</strain>
        <tissue evidence="3">Root</tissue>
    </source>
</reference>
<organism evidence="3 4">
    <name type="scientific">Macleaya cordata</name>
    <name type="common">Five-seeded plume-poppy</name>
    <name type="synonym">Bocconia cordata</name>
    <dbReference type="NCBI Taxonomy" id="56857"/>
    <lineage>
        <taxon>Eukaryota</taxon>
        <taxon>Viridiplantae</taxon>
        <taxon>Streptophyta</taxon>
        <taxon>Embryophyta</taxon>
        <taxon>Tracheophyta</taxon>
        <taxon>Spermatophyta</taxon>
        <taxon>Magnoliopsida</taxon>
        <taxon>Ranunculales</taxon>
        <taxon>Papaveraceae</taxon>
        <taxon>Papaveroideae</taxon>
        <taxon>Macleaya</taxon>
    </lineage>
</organism>
<dbReference type="FunCoup" id="A0A200Q387">
    <property type="interactions" value="984"/>
</dbReference>
<dbReference type="PANTHER" id="PTHR15682:SF2">
    <property type="entry name" value="UNHEALTHY RIBOSOME BIOGENESIS PROTEIN 2 HOMOLOG"/>
    <property type="match status" value="1"/>
</dbReference>
<dbReference type="InterPro" id="IPR018849">
    <property type="entry name" value="Urb2/Npa2_C"/>
</dbReference>
<feature type="region of interest" description="Disordered" evidence="1">
    <location>
        <begin position="1"/>
        <end position="23"/>
    </location>
</feature>
<evidence type="ECO:0000256" key="1">
    <source>
        <dbReference type="SAM" id="MobiDB-lite"/>
    </source>
</evidence>
<feature type="domain" description="Nucleolar 27S pre-rRNA processing Urb2/Npa2 C-terminal" evidence="2">
    <location>
        <begin position="1853"/>
        <end position="2089"/>
    </location>
</feature>
<proteinExistence type="predicted"/>
<dbReference type="InterPro" id="IPR052609">
    <property type="entry name" value="Ribosome_Biogenesis_Reg"/>
</dbReference>
<gene>
    <name evidence="3" type="ORF">BVC80_8873g22</name>
</gene>
<dbReference type="PANTHER" id="PTHR15682">
    <property type="entry name" value="UNHEALTHY RIBOSOME BIOGENESIS PROTEIN 2 HOMOLOG"/>
    <property type="match status" value="1"/>
</dbReference>
<dbReference type="EMBL" id="MVGT01003199">
    <property type="protein sequence ID" value="OVA04918.1"/>
    <property type="molecule type" value="Genomic_DNA"/>
</dbReference>
<comment type="caution">
    <text evidence="3">The sequence shown here is derived from an EMBL/GenBank/DDBJ whole genome shotgun (WGS) entry which is preliminary data.</text>
</comment>
<keyword evidence="4" id="KW-1185">Reference proteome</keyword>
<dbReference type="STRING" id="56857.A0A200Q387"/>
<protein>
    <submittedName>
        <fullName evidence="3">Nucleolar 27S pre-rRNA processing</fullName>
    </submittedName>
</protein>
<evidence type="ECO:0000313" key="4">
    <source>
        <dbReference type="Proteomes" id="UP000195402"/>
    </source>
</evidence>
<evidence type="ECO:0000259" key="2">
    <source>
        <dbReference type="Pfam" id="PF10441"/>
    </source>
</evidence>
<evidence type="ECO:0000313" key="3">
    <source>
        <dbReference type="EMBL" id="OVA04918.1"/>
    </source>
</evidence>
<dbReference type="Proteomes" id="UP000195402">
    <property type="component" value="Unassembled WGS sequence"/>
</dbReference>
<accession>A0A200Q387</accession>
<dbReference type="OMA" id="CLDYRCW"/>
<dbReference type="InParanoid" id="A0A200Q387"/>